<dbReference type="AlphaFoldDB" id="A0A6J4IFJ2"/>
<organism evidence="1">
    <name type="scientific">uncultured Cytophagales bacterium</name>
    <dbReference type="NCBI Taxonomy" id="158755"/>
    <lineage>
        <taxon>Bacteria</taxon>
        <taxon>Pseudomonadati</taxon>
        <taxon>Bacteroidota</taxon>
        <taxon>Sphingobacteriia</taxon>
        <taxon>Sphingobacteriales</taxon>
        <taxon>environmental samples</taxon>
    </lineage>
</organism>
<dbReference type="EMBL" id="CADCTQ010000178">
    <property type="protein sequence ID" value="CAA9251274.1"/>
    <property type="molecule type" value="Genomic_DNA"/>
</dbReference>
<evidence type="ECO:0000313" key="1">
    <source>
        <dbReference type="EMBL" id="CAA9251274.1"/>
    </source>
</evidence>
<protein>
    <recommendedName>
        <fullName evidence="2">Lipocalin-like domain-containing protein</fullName>
    </recommendedName>
</protein>
<accession>A0A6J4IFJ2</accession>
<name>A0A6J4IFJ2_9SPHI</name>
<sequence>MPGGFAASQETIKTKFMKKTIGWVVLGTVLLGCGPAAEQEGTKPAATSIRGTWKLVRGTVIEKGDTTVTDYTRGKSFIKIINDTHFAFLLHDLAKGKDSAAVFASGGGTYSLTDSVYTEHLEYCSDRQWEGHDFAFAVTVRNDSLTQQGIEQVESAGINRVNIENYVRVQP</sequence>
<evidence type="ECO:0008006" key="2">
    <source>
        <dbReference type="Google" id="ProtNLM"/>
    </source>
</evidence>
<dbReference type="Gene3D" id="2.40.128.490">
    <property type="entry name" value="Uncharacterised protein PF14869, DUF4488"/>
    <property type="match status" value="1"/>
</dbReference>
<gene>
    <name evidence="1" type="ORF">AVDCRST_MAG56-1953</name>
</gene>
<reference evidence="1" key="1">
    <citation type="submission" date="2020-02" db="EMBL/GenBank/DDBJ databases">
        <authorList>
            <person name="Meier V. D."/>
        </authorList>
    </citation>
    <scope>NUCLEOTIDE SEQUENCE</scope>
    <source>
        <strain evidence="1">AVDCRST_MAG56</strain>
    </source>
</reference>
<proteinExistence type="predicted"/>